<evidence type="ECO:0008006" key="2">
    <source>
        <dbReference type="Google" id="ProtNLM"/>
    </source>
</evidence>
<protein>
    <recommendedName>
        <fullName evidence="2">HNH domain-containing protein</fullName>
    </recommendedName>
</protein>
<dbReference type="InterPro" id="IPR003615">
    <property type="entry name" value="HNH_nuc"/>
</dbReference>
<reference evidence="1" key="1">
    <citation type="submission" date="2016-08" db="EMBL/GenBank/DDBJ databases">
        <title>Complete Genome Seqeunce of Paenibacillus sp. nov. IHBB 9852 from high altitute lake of Indian trans-Himalayas.</title>
        <authorList>
            <person name="Kiran S."/>
            <person name="Swarnkar M.K."/>
            <person name="Rana A."/>
            <person name="Tewari R."/>
            <person name="Gulati A."/>
        </authorList>
    </citation>
    <scope>NUCLEOTIDE SEQUENCE [LARGE SCALE GENOMIC DNA]</scope>
    <source>
        <strain evidence="1">IHBB 9852</strain>
    </source>
</reference>
<organism evidence="1">
    <name type="scientific">Paenibacillus ihbetae</name>
    <dbReference type="NCBI Taxonomy" id="1870820"/>
    <lineage>
        <taxon>Bacteria</taxon>
        <taxon>Bacillati</taxon>
        <taxon>Bacillota</taxon>
        <taxon>Bacilli</taxon>
        <taxon>Bacillales</taxon>
        <taxon>Paenibacillaceae</taxon>
        <taxon>Paenibacillus</taxon>
    </lineage>
</organism>
<name>A0A1B2E7K5_9BACL</name>
<dbReference type="KEGG" id="pib:BBD41_27200"/>
<dbReference type="AlphaFoldDB" id="A0A1B2E7K5"/>
<gene>
    <name evidence="1" type="ORF">BBD41_27200</name>
</gene>
<dbReference type="Gene3D" id="1.10.30.50">
    <property type="match status" value="1"/>
</dbReference>
<accession>A0A1B2E7K5</accession>
<dbReference type="EMBL" id="CP016809">
    <property type="protein sequence ID" value="ANY75965.1"/>
    <property type="molecule type" value="Genomic_DNA"/>
</dbReference>
<proteinExistence type="predicted"/>
<dbReference type="GeneID" id="48311993"/>
<sequence length="286" mass="33786">MKNLLPPQLDSFEVYMQIKDNARDPDKKKRLIDLENKVFSRYEVYQSKVNNLESISESDITDEDDIKALESCYTRNKDGYLEGEVVATIIALQSPQHKNSCPYCGMDKPRTIDHYLPKSIFPEFSIYPPNLIPCCGYCNSKKSKKWLKNGQRLFLNFYYDQIVTTKFLYASLIFNQNTTEPRVEFELRNSANISQNQFRLISSHYEELNLLNELSEYVEEELSNIYDEISYNTHLPENQHIESLRMKKDSFVRKYGVNYWKASLYDAIIDCSEFFERIYKHQPISQ</sequence>
<dbReference type="CDD" id="cd00085">
    <property type="entry name" value="HNHc"/>
    <property type="match status" value="1"/>
</dbReference>
<dbReference type="RefSeq" id="WP_099479847.1">
    <property type="nucleotide sequence ID" value="NZ_CP016809.1"/>
</dbReference>
<evidence type="ECO:0000313" key="1">
    <source>
        <dbReference type="EMBL" id="ANY75965.1"/>
    </source>
</evidence>